<evidence type="ECO:0000313" key="3">
    <source>
        <dbReference type="Proteomes" id="UP000218598"/>
    </source>
</evidence>
<accession>A0A2A3YK85</accession>
<organism evidence="2 3">
    <name type="scientific">Brachybacterium alimentarium</name>
    <dbReference type="NCBI Taxonomy" id="47845"/>
    <lineage>
        <taxon>Bacteria</taxon>
        <taxon>Bacillati</taxon>
        <taxon>Actinomycetota</taxon>
        <taxon>Actinomycetes</taxon>
        <taxon>Micrococcales</taxon>
        <taxon>Dermabacteraceae</taxon>
        <taxon>Brachybacterium</taxon>
    </lineage>
</organism>
<dbReference type="Proteomes" id="UP000218598">
    <property type="component" value="Unassembled WGS sequence"/>
</dbReference>
<feature type="domain" description="Glycosyltransferase 2-like" evidence="1">
    <location>
        <begin position="23"/>
        <end position="193"/>
    </location>
</feature>
<dbReference type="InterPro" id="IPR029044">
    <property type="entry name" value="Nucleotide-diphossugar_trans"/>
</dbReference>
<keyword evidence="3" id="KW-1185">Reference proteome</keyword>
<evidence type="ECO:0000313" key="2">
    <source>
        <dbReference type="EMBL" id="PCC39717.1"/>
    </source>
</evidence>
<name>A0A2A3YK85_9MICO</name>
<protein>
    <recommendedName>
        <fullName evidence="1">Glycosyltransferase 2-like domain-containing protein</fullName>
    </recommendedName>
</protein>
<dbReference type="InterPro" id="IPR050834">
    <property type="entry name" value="Glycosyltransf_2"/>
</dbReference>
<dbReference type="PANTHER" id="PTHR43685:SF12">
    <property type="entry name" value="GLYCOSYL TRANSFERASE FAMILY 2"/>
    <property type="match status" value="1"/>
</dbReference>
<proteinExistence type="predicted"/>
<reference evidence="2 3" key="1">
    <citation type="journal article" date="2017" name="Elife">
        <title>Extensive horizontal gene transfer in cheese-associated bacteria.</title>
        <authorList>
            <person name="Bonham K.S."/>
            <person name="Wolfe B.E."/>
            <person name="Dutton R.J."/>
        </authorList>
    </citation>
    <scope>NUCLEOTIDE SEQUENCE [LARGE SCALE GENOMIC DNA]</scope>
    <source>
        <strain evidence="2 3">341_9</strain>
    </source>
</reference>
<evidence type="ECO:0000259" key="1">
    <source>
        <dbReference type="Pfam" id="PF00535"/>
    </source>
</evidence>
<dbReference type="AlphaFoldDB" id="A0A2A3YK85"/>
<comment type="caution">
    <text evidence="2">The sequence shown here is derived from an EMBL/GenBank/DDBJ whole genome shotgun (WGS) entry which is preliminary data.</text>
</comment>
<dbReference type="SUPFAM" id="SSF53448">
    <property type="entry name" value="Nucleotide-diphospho-sugar transferases"/>
    <property type="match status" value="1"/>
</dbReference>
<dbReference type="Pfam" id="PF00535">
    <property type="entry name" value="Glycos_transf_2"/>
    <property type="match status" value="1"/>
</dbReference>
<sequence length="337" mass="36188">MGAHVAPRRFGGARVMSSAPAISVIIPCHQAAGTLPLQLRALASQLDVPPFELLIVDNRSTDGLAAVVEEHRSALLAAGATAVRLLDAHVESGASYARNVGASHASTDFLVFCDADDCVSARWLADAWALFEQADAFSGSALPIPDPEFGTDISALRDRIAPAALPAPEVRHQQELAIPILMGGDFGMRRSLYLQLGGFDQALPSAGEDNDLAIRLRAAGHPVLDSYAMRIAYRTRETGRARRLIARRAASTHVLLCQRYGVYRSSAFVGRGRLLIATVKLPAAALTMLLKPGPRDLDGFLARAAGVQGFWTGVLRYRVLRRVPRARLGVGLEESVR</sequence>
<dbReference type="InterPro" id="IPR001173">
    <property type="entry name" value="Glyco_trans_2-like"/>
</dbReference>
<dbReference type="EMBL" id="NRGR01000012">
    <property type="protein sequence ID" value="PCC39717.1"/>
    <property type="molecule type" value="Genomic_DNA"/>
</dbReference>
<dbReference type="Gene3D" id="3.90.550.10">
    <property type="entry name" value="Spore Coat Polysaccharide Biosynthesis Protein SpsA, Chain A"/>
    <property type="match status" value="1"/>
</dbReference>
<gene>
    <name evidence="2" type="ORF">CIK66_06980</name>
</gene>
<dbReference type="CDD" id="cd00761">
    <property type="entry name" value="Glyco_tranf_GTA_type"/>
    <property type="match status" value="1"/>
</dbReference>
<dbReference type="PANTHER" id="PTHR43685">
    <property type="entry name" value="GLYCOSYLTRANSFERASE"/>
    <property type="match status" value="1"/>
</dbReference>